<dbReference type="EnsemblPlants" id="KQJ97956">
    <property type="protein sequence ID" value="KQJ97956"/>
    <property type="gene ID" value="BRADI_3g34295v3"/>
</dbReference>
<accession>A0A0Q3FIT8</accession>
<evidence type="ECO:0000256" key="4">
    <source>
        <dbReference type="SAM" id="MobiDB-lite"/>
    </source>
</evidence>
<feature type="region of interest" description="Disordered" evidence="4">
    <location>
        <begin position="880"/>
        <end position="920"/>
    </location>
</feature>
<dbReference type="OrthoDB" id="6350175at2759"/>
<reference evidence="6" key="3">
    <citation type="submission" date="2018-08" db="UniProtKB">
        <authorList>
            <consortium name="EnsemblPlants"/>
        </authorList>
    </citation>
    <scope>IDENTIFICATION</scope>
    <source>
        <strain evidence="6">cv. Bd21</strain>
    </source>
</reference>
<dbReference type="EMBL" id="CM000882">
    <property type="protein sequence ID" value="KQJ97956.1"/>
    <property type="molecule type" value="Genomic_DNA"/>
</dbReference>
<keyword evidence="2 3" id="KW-0175">Coiled coil</keyword>
<dbReference type="ExpressionAtlas" id="A0A0Q3FIT8">
    <property type="expression patterns" value="baseline and differential"/>
</dbReference>
<reference evidence="5" key="2">
    <citation type="submission" date="2017-06" db="EMBL/GenBank/DDBJ databases">
        <title>WGS assembly of Brachypodium distachyon.</title>
        <authorList>
            <consortium name="The International Brachypodium Initiative"/>
            <person name="Lucas S."/>
            <person name="Harmon-Smith M."/>
            <person name="Lail K."/>
            <person name="Tice H."/>
            <person name="Grimwood J."/>
            <person name="Bruce D."/>
            <person name="Barry K."/>
            <person name="Shu S."/>
            <person name="Lindquist E."/>
            <person name="Wang M."/>
            <person name="Pitluck S."/>
            <person name="Vogel J.P."/>
            <person name="Garvin D.F."/>
            <person name="Mockler T.C."/>
            <person name="Schmutz J."/>
            <person name="Rokhsar D."/>
            <person name="Bevan M.W."/>
        </authorList>
    </citation>
    <scope>NUCLEOTIDE SEQUENCE</scope>
    <source>
        <strain evidence="5">Bd21</strain>
    </source>
</reference>
<name>A0A0Q3FIT8_BRADI</name>
<dbReference type="STRING" id="15368.A0A0Q3FIT8"/>
<evidence type="ECO:0008006" key="8">
    <source>
        <dbReference type="Google" id="ProtNLM"/>
    </source>
</evidence>
<feature type="region of interest" description="Disordered" evidence="4">
    <location>
        <begin position="1"/>
        <end position="112"/>
    </location>
</feature>
<dbReference type="Proteomes" id="UP000008810">
    <property type="component" value="Chromosome 3"/>
</dbReference>
<protein>
    <recommendedName>
        <fullName evidence="8">WEB family protein</fullName>
    </recommendedName>
</protein>
<keyword evidence="7" id="KW-1185">Reference proteome</keyword>
<evidence type="ECO:0000256" key="1">
    <source>
        <dbReference type="ARBA" id="ARBA00005485"/>
    </source>
</evidence>
<dbReference type="PANTHER" id="PTHR23160:SF9">
    <property type="entry name" value="OS10G0577100 PROTEIN"/>
    <property type="match status" value="1"/>
</dbReference>
<feature type="coiled-coil region" evidence="3">
    <location>
        <begin position="410"/>
        <end position="535"/>
    </location>
</feature>
<dbReference type="PANTHER" id="PTHR23160">
    <property type="entry name" value="SYNAPTONEMAL COMPLEX PROTEIN-RELATED"/>
    <property type="match status" value="1"/>
</dbReference>
<evidence type="ECO:0000256" key="2">
    <source>
        <dbReference type="ARBA" id="ARBA00023054"/>
    </source>
</evidence>
<sequence>MLAFKPSRASQSEAPNHREPPNTNSSSNSNSSSNYSRAHALAPRVSRLVKPAATGSSKQSAEPRAPSPLHNAARTAAPVSIDATPKPSPIERRSFKASPHRTTTVADKQPRMLKASELQAQLNIVQEDLRSAREHLASIDRDRAQVHGDLALTKSLADEAYRKLEDSLAAQRRAEEALELERFKSVEREQAAIELAWRKEDEWLRKHGDATKRQAQDAASLAKIAKELENAKGELAVTLQAKNSAIGRADEAEKIAEASAKKMETLMEEVTRLKSEMDSRGEAAAEIISKLRSEASELRAELQRAMVFEEKLARAEEVVEGLNVDIAYSKRAEMDSDQSAQRWKAKVAALEARLTEITSLNKSKEEALVSLTKSFDDTHAQLVQLREKMALSEREAGQYKEGFLETNSRLEVAKKEASGLQAVIDSLRSEHELLNEAHRQVINNEKAASVQFSMLAGDKARLQLELDGAREEKDKAKKAVEDLAAALRQVSSEAREAKERVLAKQSELEHVQLQMSELKKMMKDAEDKYQLVHDESNCLKKIVQRMESEAKIFQDDHTSKEAGFAEMLRRSEEEASSARSEMNKLMGSLAAAEKQVEELNAERTKHIHEMKGIDQNTMDASSSAQQPVVVDENSRLKDLLSSKEKEVLALDNQVTELRLREMAALAKAEELSKSLAEATARKAGEEEAARGAQKSKALLAKDAKDDMAQLQNKLRLVESKITEANLSAEEEKIGSLRLKETLAEKEEELLSIARENEGLRTKEAAARAKADDLAALLIEATAMKGGDQPATRSTEKQPNVFMKMMCPPMDNVVRGDHEARKNSDRAVQVLEEIKHVEMETVKQVKHERDEDVSVEANSLENSKIIEDDLSKEMRADGVDEIESSDDGDDIESQGEEGAADQMDGLLMHGPSSSFKKEQHIQKKKKKALLKKFGSMLRKKAHFTKLRNHS</sequence>
<organism evidence="5">
    <name type="scientific">Brachypodium distachyon</name>
    <name type="common">Purple false brome</name>
    <name type="synonym">Trachynia distachya</name>
    <dbReference type="NCBI Taxonomy" id="15368"/>
    <lineage>
        <taxon>Eukaryota</taxon>
        <taxon>Viridiplantae</taxon>
        <taxon>Streptophyta</taxon>
        <taxon>Embryophyta</taxon>
        <taxon>Tracheophyta</taxon>
        <taxon>Spermatophyta</taxon>
        <taxon>Magnoliopsida</taxon>
        <taxon>Liliopsida</taxon>
        <taxon>Poales</taxon>
        <taxon>Poaceae</taxon>
        <taxon>BOP clade</taxon>
        <taxon>Pooideae</taxon>
        <taxon>Stipodae</taxon>
        <taxon>Brachypodieae</taxon>
        <taxon>Brachypodium</taxon>
    </lineage>
</organism>
<dbReference type="InterPro" id="IPR008545">
    <property type="entry name" value="Web"/>
</dbReference>
<gene>
    <name evidence="6" type="primary">LOC100823994</name>
    <name evidence="5" type="ORF">BRADI_3g34295v3</name>
</gene>
<feature type="coiled-coil region" evidence="3">
    <location>
        <begin position="221"/>
        <end position="367"/>
    </location>
</feature>
<feature type="compositionally biased region" description="Low complexity" evidence="4">
    <location>
        <begin position="22"/>
        <end position="36"/>
    </location>
</feature>
<dbReference type="Pfam" id="PF05701">
    <property type="entry name" value="WEMBL"/>
    <property type="match status" value="1"/>
</dbReference>
<feature type="coiled-coil region" evidence="3">
    <location>
        <begin position="568"/>
        <end position="609"/>
    </location>
</feature>
<feature type="compositionally biased region" description="Acidic residues" evidence="4">
    <location>
        <begin position="880"/>
        <end position="898"/>
    </location>
</feature>
<reference evidence="5 6" key="1">
    <citation type="journal article" date="2010" name="Nature">
        <title>Genome sequencing and analysis of the model grass Brachypodium distachyon.</title>
        <authorList>
            <consortium name="International Brachypodium Initiative"/>
        </authorList>
    </citation>
    <scope>NUCLEOTIDE SEQUENCE [LARGE SCALE GENOMIC DNA]</scope>
    <source>
        <strain evidence="5">Bd21</strain>
        <strain evidence="6">cv. Bd21</strain>
    </source>
</reference>
<dbReference type="Gramene" id="KQJ97956">
    <property type="protein sequence ID" value="KQJ97956"/>
    <property type="gene ID" value="BRADI_3g34295v3"/>
</dbReference>
<evidence type="ECO:0000256" key="3">
    <source>
        <dbReference type="SAM" id="Coils"/>
    </source>
</evidence>
<evidence type="ECO:0000313" key="7">
    <source>
        <dbReference type="Proteomes" id="UP000008810"/>
    </source>
</evidence>
<dbReference type="RefSeq" id="XP_024317202.1">
    <property type="nucleotide sequence ID" value="XM_024461434.1"/>
</dbReference>
<evidence type="ECO:0000313" key="6">
    <source>
        <dbReference type="EnsemblPlants" id="KQJ97956"/>
    </source>
</evidence>
<feature type="coiled-coil region" evidence="3">
    <location>
        <begin position="633"/>
        <end position="762"/>
    </location>
</feature>
<dbReference type="GeneID" id="100823994"/>
<evidence type="ECO:0000313" key="5">
    <source>
        <dbReference type="EMBL" id="KQJ97956.1"/>
    </source>
</evidence>
<dbReference type="AlphaFoldDB" id="A0A0Q3FIT8"/>
<proteinExistence type="inferred from homology"/>
<comment type="similarity">
    <text evidence="1">Belongs to the WEB family.</text>
</comment>
<dbReference type="GO" id="GO:0007131">
    <property type="term" value="P:reciprocal meiotic recombination"/>
    <property type="evidence" value="ECO:0000318"/>
    <property type="project" value="GO_Central"/>
</dbReference>